<gene>
    <name evidence="9" type="ORF">CLEI1391_LOCUS8416</name>
</gene>
<sequence length="381" mass="40965">MVASDLFWDVLGLATITGSLLVYGVLQERIMTIGFGPHSELFENSIFLVLCNRLCTCLLAFFFIAVTQSDVHPTAPLTSYGAVSFTNVVATSCQYEALKYVSFAIQTLAKSAKALPVMIWGSVYTGRRYKPSEYIQAATITLGCTVFVLGGDVSSRTVPNATSTTYLVGAGLMALYLGVDGLTSTWQDQLFQGYNMSIWDQVMYTTAFSTFFSFSAAITSGQLIPSLHFVIRNPDAMYYILALSASSAAVQLVISYTIKRYGAVVFATIMTTRQFFSILLSSAVFWTPLQAGQWVGLVIVFGAMYARLLRSGPRPGKPSGRTPRHVGEGAGSRGNSPTMNTPTSGGGADKPTTVVIGHQVPGVHALVHSHSHGHTATPDKV</sequence>
<evidence type="ECO:0000256" key="5">
    <source>
        <dbReference type="ARBA" id="ARBA00022989"/>
    </source>
</evidence>
<comment type="subcellular location">
    <subcellularLocation>
        <location evidence="1">Membrane</location>
        <topology evidence="1">Multi-pass membrane protein</topology>
    </subcellularLocation>
</comment>
<protein>
    <submittedName>
        <fullName evidence="9">Uncharacterized protein</fullName>
    </submittedName>
</protein>
<reference evidence="9" key="1">
    <citation type="submission" date="2021-01" db="EMBL/GenBank/DDBJ databases">
        <authorList>
            <person name="Corre E."/>
            <person name="Pelletier E."/>
            <person name="Niang G."/>
            <person name="Scheremetjew M."/>
            <person name="Finn R."/>
            <person name="Kale V."/>
            <person name="Holt S."/>
            <person name="Cochrane G."/>
            <person name="Meng A."/>
            <person name="Brown T."/>
            <person name="Cohen L."/>
        </authorList>
    </citation>
    <scope>NUCLEOTIDE SEQUENCE</scope>
    <source>
        <strain evidence="9">SAG 11-49</strain>
    </source>
</reference>
<organism evidence="9">
    <name type="scientific">Chlamydomonas leiostraca</name>
    <dbReference type="NCBI Taxonomy" id="1034604"/>
    <lineage>
        <taxon>Eukaryota</taxon>
        <taxon>Viridiplantae</taxon>
        <taxon>Chlorophyta</taxon>
        <taxon>core chlorophytes</taxon>
        <taxon>Chlorophyceae</taxon>
        <taxon>CS clade</taxon>
        <taxon>Chlamydomonadales</taxon>
        <taxon>Chlamydomonadaceae</taxon>
        <taxon>Chlamydomonas</taxon>
    </lineage>
</organism>
<feature type="region of interest" description="Disordered" evidence="7">
    <location>
        <begin position="312"/>
        <end position="352"/>
    </location>
</feature>
<evidence type="ECO:0000256" key="2">
    <source>
        <dbReference type="ARBA" id="ARBA00008349"/>
    </source>
</evidence>
<feature type="transmembrane region" description="Helical" evidence="8">
    <location>
        <begin position="46"/>
        <end position="66"/>
    </location>
</feature>
<evidence type="ECO:0000256" key="7">
    <source>
        <dbReference type="SAM" id="MobiDB-lite"/>
    </source>
</evidence>
<name>A0A7S0RI30_9CHLO</name>
<keyword evidence="6 8" id="KW-0472">Membrane</keyword>
<dbReference type="GO" id="GO:0005789">
    <property type="term" value="C:endoplasmic reticulum membrane"/>
    <property type="evidence" value="ECO:0007669"/>
    <property type="project" value="TreeGrafter"/>
</dbReference>
<dbReference type="AlphaFoldDB" id="A0A7S0RI30"/>
<dbReference type="InterPro" id="IPR013657">
    <property type="entry name" value="SCL35B1-4/HUT1"/>
</dbReference>
<evidence type="ECO:0000256" key="8">
    <source>
        <dbReference type="SAM" id="Phobius"/>
    </source>
</evidence>
<evidence type="ECO:0000256" key="1">
    <source>
        <dbReference type="ARBA" id="ARBA00004141"/>
    </source>
</evidence>
<dbReference type="PANTHER" id="PTHR10778:SF13">
    <property type="entry name" value="ADENOSINE 3'-PHOSPHO 5'-PHOSPHOSULFATE TRANSPORTER 1"/>
    <property type="match status" value="1"/>
</dbReference>
<feature type="transmembrane region" description="Helical" evidence="8">
    <location>
        <begin position="164"/>
        <end position="182"/>
    </location>
</feature>
<keyword evidence="5 8" id="KW-1133">Transmembrane helix</keyword>
<feature type="transmembrane region" description="Helical" evidence="8">
    <location>
        <begin position="236"/>
        <end position="254"/>
    </location>
</feature>
<keyword evidence="3" id="KW-0813">Transport</keyword>
<dbReference type="PANTHER" id="PTHR10778">
    <property type="entry name" value="SOLUTE CARRIER FAMILY 35 MEMBER B"/>
    <property type="match status" value="1"/>
</dbReference>
<evidence type="ECO:0000256" key="4">
    <source>
        <dbReference type="ARBA" id="ARBA00022692"/>
    </source>
</evidence>
<feature type="transmembrane region" description="Helical" evidence="8">
    <location>
        <begin position="6"/>
        <end position="26"/>
    </location>
</feature>
<feature type="compositionally biased region" description="Polar residues" evidence="7">
    <location>
        <begin position="333"/>
        <end position="343"/>
    </location>
</feature>
<dbReference type="Pfam" id="PF08449">
    <property type="entry name" value="UAA"/>
    <property type="match status" value="1"/>
</dbReference>
<proteinExistence type="inferred from homology"/>
<evidence type="ECO:0000256" key="6">
    <source>
        <dbReference type="ARBA" id="ARBA00023136"/>
    </source>
</evidence>
<feature type="transmembrane region" description="Helical" evidence="8">
    <location>
        <begin position="202"/>
        <end position="224"/>
    </location>
</feature>
<comment type="similarity">
    <text evidence="2">Belongs to the nucleotide-sugar transporter family. UDP-galactose:UMP antiporter (TC 2.A.7.11) subfamily.</text>
</comment>
<dbReference type="GO" id="GO:0000139">
    <property type="term" value="C:Golgi membrane"/>
    <property type="evidence" value="ECO:0007669"/>
    <property type="project" value="TreeGrafter"/>
</dbReference>
<dbReference type="GO" id="GO:0046964">
    <property type="term" value="F:3'-phosphoadenosine 5'-phosphosulfate transmembrane transporter activity"/>
    <property type="evidence" value="ECO:0007669"/>
    <property type="project" value="TreeGrafter"/>
</dbReference>
<evidence type="ECO:0000256" key="3">
    <source>
        <dbReference type="ARBA" id="ARBA00022448"/>
    </source>
</evidence>
<keyword evidence="4 8" id="KW-0812">Transmembrane</keyword>
<dbReference type="EMBL" id="HBFB01014867">
    <property type="protein sequence ID" value="CAD8678214.1"/>
    <property type="molecule type" value="Transcribed_RNA"/>
</dbReference>
<evidence type="ECO:0000313" key="9">
    <source>
        <dbReference type="EMBL" id="CAD8678214.1"/>
    </source>
</evidence>
<accession>A0A7S0RI30</accession>